<reference evidence="3" key="1">
    <citation type="submission" date="2022-08" db="EMBL/GenBank/DDBJ databases">
        <authorList>
            <consortium name="DOE Joint Genome Institute"/>
            <person name="Min B."/>
            <person name="Sierra-Patev S."/>
            <person name="Naranjo-Ortiz M."/>
            <person name="Looney B."/>
            <person name="Konkel Z."/>
            <person name="Slot J.C."/>
            <person name="Sakamoto Y."/>
            <person name="Steenwyk J.L."/>
            <person name="Rokas A."/>
            <person name="Carro J."/>
            <person name="Camarero S."/>
            <person name="Ferreira P."/>
            <person name="Molpeceres G."/>
            <person name="Ruiz-duenas F.J."/>
            <person name="Serrano A."/>
            <person name="Henrissat B."/>
            <person name="Drula E."/>
            <person name="Hughes K.W."/>
            <person name="Mata J.L."/>
            <person name="Ishikawa N.K."/>
            <person name="Vargas-Isla R."/>
            <person name="Ushijima S."/>
            <person name="Smith C.A."/>
            <person name="Ahrendt S."/>
            <person name="Andreopoulos W."/>
            <person name="He G."/>
            <person name="LaButti K."/>
            <person name="Lipzen A."/>
            <person name="Ng V."/>
            <person name="Riley R."/>
            <person name="Sandor L."/>
            <person name="Barry K."/>
            <person name="Martinez A.T."/>
            <person name="Xiao Y."/>
            <person name="Gibbons J.G."/>
            <person name="Terashima K."/>
            <person name="Hibbett D.S."/>
            <person name="Grigoriev I.V."/>
        </authorList>
    </citation>
    <scope>NUCLEOTIDE SEQUENCE</scope>
    <source>
        <strain evidence="3">ET3784</strain>
    </source>
</reference>
<dbReference type="InterPro" id="IPR050168">
    <property type="entry name" value="AAA_ATPase_domain"/>
</dbReference>
<keyword evidence="4" id="KW-1185">Reference proteome</keyword>
<dbReference type="GO" id="GO:1990275">
    <property type="term" value="F:preribosome binding"/>
    <property type="evidence" value="ECO:0007669"/>
    <property type="project" value="TreeGrafter"/>
</dbReference>
<dbReference type="InterPro" id="IPR003593">
    <property type="entry name" value="AAA+_ATPase"/>
</dbReference>
<dbReference type="GO" id="GO:0005634">
    <property type="term" value="C:nucleus"/>
    <property type="evidence" value="ECO:0007669"/>
    <property type="project" value="TreeGrafter"/>
</dbReference>
<dbReference type="GO" id="GO:0003723">
    <property type="term" value="F:RNA binding"/>
    <property type="evidence" value="ECO:0007669"/>
    <property type="project" value="TreeGrafter"/>
</dbReference>
<proteinExistence type="predicted"/>
<sequence>MAGTKHSNVGEGFVDDWDDMTEITLNSVRKENDTFYSKWTEQASAKHVDAVLSASEALRKLYPKHSMVTTTDSRLHPIAFPGVQVVPLEHDPLVATLGFVPLSRSSAPVPGVLTSRIIAGGFKLTWQNEEFILHVVQYPSGFTFGTQSFILHEGSEEPSRQLLLACGLWSQAIHNEIWVFNQGFWQKDGVLWDSIQQADWKDVILKDKFKKAFQKDIYGFFDSQQLYKELGIPWKRGLIMHGPPGNGKTISLKTVMKTCDAKGYTPLYVKSFQSFAGDEYSMKAVFSKARQLAPCVLVLEDLDSLITDRNRSFFLNELDGLEGNDGLLVLGTTNHFDRLDPGLSTRPSRFDRKYLFDDPDRDERALYAVYWQEKLKDNKSIDFPDTLVDEVADATNRFSFAYLKEAFVSALVTLAGLDEDDQPSFDSVLMEQIEVLRKQLDKPQEVKLSLSPGERTQAPRRNAPLPPISRPLPQLRIRTQLNAIRRQPSNESTASPMLFLPPSPPPMSMMPPNLEDADARFQRDFESTLGVLRTRFDALQVPGSFGNCEEDDLGRVLSPSRNVGNHLPGISGYWA</sequence>
<dbReference type="PANTHER" id="PTHR23077:SF132">
    <property type="entry name" value="ATP-DEPENDENT ZN PROTEASE"/>
    <property type="match status" value="1"/>
</dbReference>
<gene>
    <name evidence="3" type="ORF">DFJ43DRAFT_1052632</name>
</gene>
<dbReference type="PANTHER" id="PTHR23077">
    <property type="entry name" value="AAA-FAMILY ATPASE"/>
    <property type="match status" value="1"/>
</dbReference>
<dbReference type="Gene3D" id="3.40.50.300">
    <property type="entry name" value="P-loop containing nucleotide triphosphate hydrolases"/>
    <property type="match status" value="1"/>
</dbReference>
<evidence type="ECO:0000256" key="1">
    <source>
        <dbReference type="SAM" id="MobiDB-lite"/>
    </source>
</evidence>
<dbReference type="SMART" id="SM00382">
    <property type="entry name" value="AAA"/>
    <property type="match status" value="1"/>
</dbReference>
<accession>A0AA38JQA5</accession>
<dbReference type="SUPFAM" id="SSF52540">
    <property type="entry name" value="P-loop containing nucleoside triphosphate hydrolases"/>
    <property type="match status" value="1"/>
</dbReference>
<evidence type="ECO:0000313" key="3">
    <source>
        <dbReference type="EMBL" id="KAJ3736527.1"/>
    </source>
</evidence>
<dbReference type="GO" id="GO:0005524">
    <property type="term" value="F:ATP binding"/>
    <property type="evidence" value="ECO:0007669"/>
    <property type="project" value="InterPro"/>
</dbReference>
<feature type="domain" description="AAA+ ATPase" evidence="2">
    <location>
        <begin position="234"/>
        <end position="360"/>
    </location>
</feature>
<dbReference type="InterPro" id="IPR027417">
    <property type="entry name" value="P-loop_NTPase"/>
</dbReference>
<dbReference type="GO" id="GO:0016887">
    <property type="term" value="F:ATP hydrolysis activity"/>
    <property type="evidence" value="ECO:0007669"/>
    <property type="project" value="InterPro"/>
</dbReference>
<dbReference type="GO" id="GO:0042254">
    <property type="term" value="P:ribosome biogenesis"/>
    <property type="evidence" value="ECO:0007669"/>
    <property type="project" value="TreeGrafter"/>
</dbReference>
<keyword evidence="3" id="KW-0378">Hydrolase</keyword>
<organism evidence="3 4">
    <name type="scientific">Lentinula guzmanii</name>
    <dbReference type="NCBI Taxonomy" id="2804957"/>
    <lineage>
        <taxon>Eukaryota</taxon>
        <taxon>Fungi</taxon>
        <taxon>Dikarya</taxon>
        <taxon>Basidiomycota</taxon>
        <taxon>Agaricomycotina</taxon>
        <taxon>Agaricomycetes</taxon>
        <taxon>Agaricomycetidae</taxon>
        <taxon>Agaricales</taxon>
        <taxon>Marasmiineae</taxon>
        <taxon>Omphalotaceae</taxon>
        <taxon>Lentinula</taxon>
    </lineage>
</organism>
<name>A0AA38JQA5_9AGAR</name>
<dbReference type="AlphaFoldDB" id="A0AA38JQA5"/>
<dbReference type="CDD" id="cd19481">
    <property type="entry name" value="RecA-like_protease"/>
    <property type="match status" value="1"/>
</dbReference>
<evidence type="ECO:0000259" key="2">
    <source>
        <dbReference type="SMART" id="SM00382"/>
    </source>
</evidence>
<dbReference type="InterPro" id="IPR003959">
    <property type="entry name" value="ATPase_AAA_core"/>
</dbReference>
<dbReference type="EMBL" id="JANVFO010000005">
    <property type="protein sequence ID" value="KAJ3736527.1"/>
    <property type="molecule type" value="Genomic_DNA"/>
</dbReference>
<comment type="caution">
    <text evidence="3">The sequence shown here is derived from an EMBL/GenBank/DDBJ whole genome shotgun (WGS) entry which is preliminary data.</text>
</comment>
<dbReference type="Proteomes" id="UP001176059">
    <property type="component" value="Unassembled WGS sequence"/>
</dbReference>
<protein>
    <submittedName>
        <fullName evidence="3">P-loop containing nucleoside triphosphate hydrolase protein</fullName>
    </submittedName>
</protein>
<feature type="region of interest" description="Disordered" evidence="1">
    <location>
        <begin position="444"/>
        <end position="471"/>
    </location>
</feature>
<reference evidence="3" key="2">
    <citation type="journal article" date="2023" name="Proc. Natl. Acad. Sci. U.S.A.">
        <title>A global phylogenomic analysis of the shiitake genus Lentinula.</title>
        <authorList>
            <person name="Sierra-Patev S."/>
            <person name="Min B."/>
            <person name="Naranjo-Ortiz M."/>
            <person name="Looney B."/>
            <person name="Konkel Z."/>
            <person name="Slot J.C."/>
            <person name="Sakamoto Y."/>
            <person name="Steenwyk J.L."/>
            <person name="Rokas A."/>
            <person name="Carro J."/>
            <person name="Camarero S."/>
            <person name="Ferreira P."/>
            <person name="Molpeceres G."/>
            <person name="Ruiz-Duenas F.J."/>
            <person name="Serrano A."/>
            <person name="Henrissat B."/>
            <person name="Drula E."/>
            <person name="Hughes K.W."/>
            <person name="Mata J.L."/>
            <person name="Ishikawa N.K."/>
            <person name="Vargas-Isla R."/>
            <person name="Ushijima S."/>
            <person name="Smith C.A."/>
            <person name="Donoghue J."/>
            <person name="Ahrendt S."/>
            <person name="Andreopoulos W."/>
            <person name="He G."/>
            <person name="LaButti K."/>
            <person name="Lipzen A."/>
            <person name="Ng V."/>
            <person name="Riley R."/>
            <person name="Sandor L."/>
            <person name="Barry K."/>
            <person name="Martinez A.T."/>
            <person name="Xiao Y."/>
            <person name="Gibbons J.G."/>
            <person name="Terashima K."/>
            <person name="Grigoriev I.V."/>
            <person name="Hibbett D."/>
        </authorList>
    </citation>
    <scope>NUCLEOTIDE SEQUENCE</scope>
    <source>
        <strain evidence="3">ET3784</strain>
    </source>
</reference>
<evidence type="ECO:0000313" key="4">
    <source>
        <dbReference type="Proteomes" id="UP001176059"/>
    </source>
</evidence>
<dbReference type="Pfam" id="PF00004">
    <property type="entry name" value="AAA"/>
    <property type="match status" value="1"/>
</dbReference>